<keyword evidence="6 13" id="KW-0812">Transmembrane</keyword>
<dbReference type="CDD" id="cd06225">
    <property type="entry name" value="HAMP"/>
    <property type="match status" value="1"/>
</dbReference>
<organism evidence="15 16">
    <name type="scientific">Actinoplanes subglobosus</name>
    <dbReference type="NCBI Taxonomy" id="1547892"/>
    <lineage>
        <taxon>Bacteria</taxon>
        <taxon>Bacillati</taxon>
        <taxon>Actinomycetota</taxon>
        <taxon>Actinomycetes</taxon>
        <taxon>Micromonosporales</taxon>
        <taxon>Micromonosporaceae</taxon>
        <taxon>Actinoplanes</taxon>
    </lineage>
</organism>
<comment type="caution">
    <text evidence="15">The sequence shown here is derived from an EMBL/GenBank/DDBJ whole genome shotgun (WGS) entry which is preliminary data.</text>
</comment>
<comment type="catalytic activity">
    <reaction evidence="1">
        <text>ATP + protein L-histidine = ADP + protein N-phospho-L-histidine.</text>
        <dbReference type="EC" id="2.7.13.3"/>
    </reaction>
</comment>
<dbReference type="InterPro" id="IPR036890">
    <property type="entry name" value="HATPase_C_sf"/>
</dbReference>
<keyword evidence="4" id="KW-0597">Phosphoprotein</keyword>
<evidence type="ECO:0000313" key="16">
    <source>
        <dbReference type="Proteomes" id="UP001595867"/>
    </source>
</evidence>
<accession>A0ABV8IQE7</accession>
<feature type="domain" description="HAMP" evidence="14">
    <location>
        <begin position="57"/>
        <end position="109"/>
    </location>
</feature>
<keyword evidence="8 15" id="KW-0418">Kinase</keyword>
<dbReference type="Gene3D" id="1.20.5.1930">
    <property type="match status" value="1"/>
</dbReference>
<evidence type="ECO:0000256" key="8">
    <source>
        <dbReference type="ARBA" id="ARBA00022777"/>
    </source>
</evidence>
<evidence type="ECO:0000256" key="13">
    <source>
        <dbReference type="SAM" id="Phobius"/>
    </source>
</evidence>
<evidence type="ECO:0000256" key="11">
    <source>
        <dbReference type="ARBA" id="ARBA00023012"/>
    </source>
</evidence>
<proteinExistence type="predicted"/>
<evidence type="ECO:0000256" key="2">
    <source>
        <dbReference type="ARBA" id="ARBA00004370"/>
    </source>
</evidence>
<evidence type="ECO:0000256" key="6">
    <source>
        <dbReference type="ARBA" id="ARBA00022692"/>
    </source>
</evidence>
<dbReference type="InterPro" id="IPR011712">
    <property type="entry name" value="Sig_transdc_His_kin_sub3_dim/P"/>
</dbReference>
<evidence type="ECO:0000259" key="14">
    <source>
        <dbReference type="PROSITE" id="PS50885"/>
    </source>
</evidence>
<feature type="transmembrane region" description="Helical" evidence="13">
    <location>
        <begin position="39"/>
        <end position="60"/>
    </location>
</feature>
<evidence type="ECO:0000256" key="12">
    <source>
        <dbReference type="SAM" id="MobiDB-lite"/>
    </source>
</evidence>
<dbReference type="InterPro" id="IPR050482">
    <property type="entry name" value="Sensor_HK_TwoCompSys"/>
</dbReference>
<gene>
    <name evidence="15" type="ORF">ACFO0C_15625</name>
</gene>
<dbReference type="SUPFAM" id="SSF55874">
    <property type="entry name" value="ATPase domain of HSP90 chaperone/DNA topoisomerase II/histidine kinase"/>
    <property type="match status" value="1"/>
</dbReference>
<dbReference type="CDD" id="cd16917">
    <property type="entry name" value="HATPase_UhpB-NarQ-NarX-like"/>
    <property type="match status" value="1"/>
</dbReference>
<dbReference type="SMART" id="SM00304">
    <property type="entry name" value="HAMP"/>
    <property type="match status" value="1"/>
</dbReference>
<dbReference type="InterPro" id="IPR003660">
    <property type="entry name" value="HAMP_dom"/>
</dbReference>
<keyword evidence="9" id="KW-0067">ATP-binding</keyword>
<dbReference type="PANTHER" id="PTHR24421:SF10">
    <property type="entry name" value="NITRATE_NITRITE SENSOR PROTEIN NARQ"/>
    <property type="match status" value="1"/>
</dbReference>
<evidence type="ECO:0000256" key="1">
    <source>
        <dbReference type="ARBA" id="ARBA00000085"/>
    </source>
</evidence>
<evidence type="ECO:0000256" key="10">
    <source>
        <dbReference type="ARBA" id="ARBA00022989"/>
    </source>
</evidence>
<sequence>MSLFWRIFLLNAVVVTAAFALLMVGPFTVSTPVLLTEAMILTGVLVVMLVANAGLLRIGLAPLERLARTMTTVDLLRPGHRLAVTGRSGIADLIRSFNTMLDRLEAERAASAARALSAQEAERQRIAQELHDEVGQTLTAVLLELKRVADHAPEPVCGEVRQVQETVRNGLDEIRRIARRLRPGVLEELGLASALKSLAGEFSTPGVTVRRTIDSDLPDLGKETELVLYRVAQESLTNTARHSGARQVTLSLSYVPVPVRAATGLGPASAPTAATSRGFDRLLPSPGGRSALDSDPPGTDAGHPDSERPGTAPGWPGFERAGTAPGWPGFERAGTAPGWQGFERAGTAPGRPGSERPGSERGDAGWVELRIRDDGRGVGGAPEGAGVRGMRERALLIGADLTVGPAPGRGTEVVLRVPLGGEEHHE</sequence>
<keyword evidence="5" id="KW-0808">Transferase</keyword>
<evidence type="ECO:0000256" key="3">
    <source>
        <dbReference type="ARBA" id="ARBA00012438"/>
    </source>
</evidence>
<keyword evidence="10 13" id="KW-1133">Transmembrane helix</keyword>
<evidence type="ECO:0000256" key="4">
    <source>
        <dbReference type="ARBA" id="ARBA00022553"/>
    </source>
</evidence>
<dbReference type="RefSeq" id="WP_378067330.1">
    <property type="nucleotide sequence ID" value="NZ_JBHSBL010000015.1"/>
</dbReference>
<feature type="region of interest" description="Disordered" evidence="12">
    <location>
        <begin position="263"/>
        <end position="385"/>
    </location>
</feature>
<comment type="subcellular location">
    <subcellularLocation>
        <location evidence="2">Membrane</location>
    </subcellularLocation>
</comment>
<name>A0ABV8IQE7_9ACTN</name>
<protein>
    <recommendedName>
        <fullName evidence="3">histidine kinase</fullName>
        <ecNumber evidence="3">2.7.13.3</ecNumber>
    </recommendedName>
</protein>
<evidence type="ECO:0000256" key="9">
    <source>
        <dbReference type="ARBA" id="ARBA00022840"/>
    </source>
</evidence>
<dbReference type="Gene3D" id="3.30.565.10">
    <property type="entry name" value="Histidine kinase-like ATPase, C-terminal domain"/>
    <property type="match status" value="2"/>
</dbReference>
<dbReference type="Pfam" id="PF07730">
    <property type="entry name" value="HisKA_3"/>
    <property type="match status" value="1"/>
</dbReference>
<dbReference type="GO" id="GO:0016301">
    <property type="term" value="F:kinase activity"/>
    <property type="evidence" value="ECO:0007669"/>
    <property type="project" value="UniProtKB-KW"/>
</dbReference>
<reference evidence="16" key="1">
    <citation type="journal article" date="2019" name="Int. J. Syst. Evol. Microbiol.">
        <title>The Global Catalogue of Microorganisms (GCM) 10K type strain sequencing project: providing services to taxonomists for standard genome sequencing and annotation.</title>
        <authorList>
            <consortium name="The Broad Institute Genomics Platform"/>
            <consortium name="The Broad Institute Genome Sequencing Center for Infectious Disease"/>
            <person name="Wu L."/>
            <person name="Ma J."/>
        </authorList>
    </citation>
    <scope>NUCLEOTIDE SEQUENCE [LARGE SCALE GENOMIC DNA]</scope>
    <source>
        <strain evidence="16">TBRC 5832</strain>
    </source>
</reference>
<evidence type="ECO:0000313" key="15">
    <source>
        <dbReference type="EMBL" id="MFC4066362.1"/>
    </source>
</evidence>
<evidence type="ECO:0000256" key="5">
    <source>
        <dbReference type="ARBA" id="ARBA00022679"/>
    </source>
</evidence>
<keyword evidence="13" id="KW-0472">Membrane</keyword>
<evidence type="ECO:0000256" key="7">
    <source>
        <dbReference type="ARBA" id="ARBA00022741"/>
    </source>
</evidence>
<feature type="compositionally biased region" description="Basic and acidic residues" evidence="12">
    <location>
        <begin position="353"/>
        <end position="376"/>
    </location>
</feature>
<keyword evidence="11" id="KW-0902">Two-component regulatory system</keyword>
<dbReference type="Proteomes" id="UP001595867">
    <property type="component" value="Unassembled WGS sequence"/>
</dbReference>
<dbReference type="EMBL" id="JBHSBL010000015">
    <property type="protein sequence ID" value="MFC4066362.1"/>
    <property type="molecule type" value="Genomic_DNA"/>
</dbReference>
<feature type="transmembrane region" description="Helical" evidence="13">
    <location>
        <begin position="7"/>
        <end position="27"/>
    </location>
</feature>
<keyword evidence="16" id="KW-1185">Reference proteome</keyword>
<dbReference type="PANTHER" id="PTHR24421">
    <property type="entry name" value="NITRATE/NITRITE SENSOR PROTEIN NARX-RELATED"/>
    <property type="match status" value="1"/>
</dbReference>
<dbReference type="PROSITE" id="PS50885">
    <property type="entry name" value="HAMP"/>
    <property type="match status" value="1"/>
</dbReference>
<dbReference type="EC" id="2.7.13.3" evidence="3"/>
<keyword evidence="7" id="KW-0547">Nucleotide-binding</keyword>